<dbReference type="CDD" id="cd07814">
    <property type="entry name" value="SRPBCC_CalC_Aha1-like"/>
    <property type="match status" value="1"/>
</dbReference>
<evidence type="ECO:0000313" key="4">
    <source>
        <dbReference type="Proteomes" id="UP000238823"/>
    </source>
</evidence>
<evidence type="ECO:0000256" key="1">
    <source>
        <dbReference type="ARBA" id="ARBA00006817"/>
    </source>
</evidence>
<dbReference type="Gene3D" id="3.30.530.20">
    <property type="match status" value="1"/>
</dbReference>
<accession>A0A2S9YST6</accession>
<sequence length="152" mass="17071">MTAKDTTPPSQTESISFEFKLRHSPERVWHALTDPVLLSEWLLPIVGLELDPGATFTFKTQPYPGWDGTVNCRILEVDTHRKLSYAWVVGDMELDTVVTFTLEPTSSGTRLSLVQSGFKPSQKQNFGGARYGWKLMGGKLVDLLDREGRDEV</sequence>
<comment type="similarity">
    <text evidence="1">Belongs to the AHA1 family.</text>
</comment>
<proteinExistence type="inferred from homology"/>
<gene>
    <name evidence="3" type="ORF">ENSA7_21200</name>
</gene>
<comment type="caution">
    <text evidence="3">The sequence shown here is derived from an EMBL/GenBank/DDBJ whole genome shotgun (WGS) entry which is preliminary data.</text>
</comment>
<evidence type="ECO:0000313" key="3">
    <source>
        <dbReference type="EMBL" id="PRQ08148.1"/>
    </source>
</evidence>
<dbReference type="SUPFAM" id="SSF55961">
    <property type="entry name" value="Bet v1-like"/>
    <property type="match status" value="1"/>
</dbReference>
<dbReference type="RefSeq" id="WP_106089132.1">
    <property type="nucleotide sequence ID" value="NZ_PVNL01000044.1"/>
</dbReference>
<dbReference type="EMBL" id="PVNL01000044">
    <property type="protein sequence ID" value="PRQ08148.1"/>
    <property type="molecule type" value="Genomic_DNA"/>
</dbReference>
<evidence type="ECO:0000259" key="2">
    <source>
        <dbReference type="Pfam" id="PF08327"/>
    </source>
</evidence>
<dbReference type="OrthoDB" id="9803476at2"/>
<dbReference type="Proteomes" id="UP000238823">
    <property type="component" value="Unassembled WGS sequence"/>
</dbReference>
<name>A0A2S9YST6_9BACT</name>
<organism evidence="3 4">
    <name type="scientific">Enhygromyxa salina</name>
    <dbReference type="NCBI Taxonomy" id="215803"/>
    <lineage>
        <taxon>Bacteria</taxon>
        <taxon>Pseudomonadati</taxon>
        <taxon>Myxococcota</taxon>
        <taxon>Polyangia</taxon>
        <taxon>Nannocystales</taxon>
        <taxon>Nannocystaceae</taxon>
        <taxon>Enhygromyxa</taxon>
    </lineage>
</organism>
<protein>
    <recommendedName>
        <fullName evidence="2">Activator of Hsp90 ATPase homologue 1/2-like C-terminal domain-containing protein</fullName>
    </recommendedName>
</protein>
<feature type="domain" description="Activator of Hsp90 ATPase homologue 1/2-like C-terminal" evidence="2">
    <location>
        <begin position="23"/>
        <end position="144"/>
    </location>
</feature>
<dbReference type="InterPro" id="IPR013538">
    <property type="entry name" value="ASHA1/2-like_C"/>
</dbReference>
<dbReference type="InterPro" id="IPR023393">
    <property type="entry name" value="START-like_dom_sf"/>
</dbReference>
<dbReference type="AlphaFoldDB" id="A0A2S9YST6"/>
<reference evidence="3 4" key="1">
    <citation type="submission" date="2018-03" db="EMBL/GenBank/DDBJ databases">
        <title>Draft Genome Sequences of the Obligatory Marine Myxobacteria Enhygromyxa salina SWB007.</title>
        <authorList>
            <person name="Poehlein A."/>
            <person name="Moghaddam J.A."/>
            <person name="Harms H."/>
            <person name="Alanjari M."/>
            <person name="Koenig G.M."/>
            <person name="Daniel R."/>
            <person name="Schaeberle T.F."/>
        </authorList>
    </citation>
    <scope>NUCLEOTIDE SEQUENCE [LARGE SCALE GENOMIC DNA]</scope>
    <source>
        <strain evidence="3 4">SWB007</strain>
    </source>
</reference>
<dbReference type="Pfam" id="PF08327">
    <property type="entry name" value="AHSA1"/>
    <property type="match status" value="1"/>
</dbReference>